<accession>A0A4Y7PSP0</accession>
<protein>
    <recommendedName>
        <fullName evidence="5">Transmembrane protein</fullName>
    </recommendedName>
</protein>
<keyword evidence="1" id="KW-1133">Transmembrane helix</keyword>
<keyword evidence="1" id="KW-0812">Transmembrane</keyword>
<proteinExistence type="predicted"/>
<feature type="transmembrane region" description="Helical" evidence="1">
    <location>
        <begin position="83"/>
        <end position="100"/>
    </location>
</feature>
<dbReference type="VEuPathDB" id="FungiDB:BD410DRAFT_901118"/>
<dbReference type="AlphaFoldDB" id="A0A4Y7PSP0"/>
<keyword evidence="2" id="KW-0732">Signal</keyword>
<evidence type="ECO:0000256" key="2">
    <source>
        <dbReference type="SAM" id="SignalP"/>
    </source>
</evidence>
<name>A0A4Y7PSP0_9AGAM</name>
<organism evidence="3 4">
    <name type="scientific">Rickenella mellea</name>
    <dbReference type="NCBI Taxonomy" id="50990"/>
    <lineage>
        <taxon>Eukaryota</taxon>
        <taxon>Fungi</taxon>
        <taxon>Dikarya</taxon>
        <taxon>Basidiomycota</taxon>
        <taxon>Agaricomycotina</taxon>
        <taxon>Agaricomycetes</taxon>
        <taxon>Hymenochaetales</taxon>
        <taxon>Rickenellaceae</taxon>
        <taxon>Rickenella</taxon>
    </lineage>
</organism>
<evidence type="ECO:0000313" key="4">
    <source>
        <dbReference type="Proteomes" id="UP000294933"/>
    </source>
</evidence>
<dbReference type="Proteomes" id="UP000294933">
    <property type="component" value="Unassembled WGS sequence"/>
</dbReference>
<evidence type="ECO:0008006" key="5">
    <source>
        <dbReference type="Google" id="ProtNLM"/>
    </source>
</evidence>
<gene>
    <name evidence="3" type="ORF">BD410DRAFT_901118</name>
</gene>
<feature type="chain" id="PRO_5021425648" description="Transmembrane protein" evidence="2">
    <location>
        <begin position="23"/>
        <end position="109"/>
    </location>
</feature>
<evidence type="ECO:0000313" key="3">
    <source>
        <dbReference type="EMBL" id="TDL18066.1"/>
    </source>
</evidence>
<sequence length="109" mass="11393">MHRSQFLLTVVTLFLLITMTSALPLPAIMTGALARAKHLGCLHFCPHAGQSSSTNATMAAADHLLSTPPSASNLRAAVMGPRLVLAGASASILCGVYFFVTSRKPTVKS</sequence>
<dbReference type="EMBL" id="ML170213">
    <property type="protein sequence ID" value="TDL18066.1"/>
    <property type="molecule type" value="Genomic_DNA"/>
</dbReference>
<keyword evidence="4" id="KW-1185">Reference proteome</keyword>
<reference evidence="3 4" key="1">
    <citation type="submission" date="2018-06" db="EMBL/GenBank/DDBJ databases">
        <title>A transcriptomic atlas of mushroom development highlights an independent origin of complex multicellularity.</title>
        <authorList>
            <consortium name="DOE Joint Genome Institute"/>
            <person name="Krizsan K."/>
            <person name="Almasi E."/>
            <person name="Merenyi Z."/>
            <person name="Sahu N."/>
            <person name="Viragh M."/>
            <person name="Koszo T."/>
            <person name="Mondo S."/>
            <person name="Kiss B."/>
            <person name="Balint B."/>
            <person name="Kues U."/>
            <person name="Barry K."/>
            <person name="Hegedus J.C."/>
            <person name="Henrissat B."/>
            <person name="Johnson J."/>
            <person name="Lipzen A."/>
            <person name="Ohm R."/>
            <person name="Nagy I."/>
            <person name="Pangilinan J."/>
            <person name="Yan J."/>
            <person name="Xiong Y."/>
            <person name="Grigoriev I.V."/>
            <person name="Hibbett D.S."/>
            <person name="Nagy L.G."/>
        </authorList>
    </citation>
    <scope>NUCLEOTIDE SEQUENCE [LARGE SCALE GENOMIC DNA]</scope>
    <source>
        <strain evidence="3 4">SZMC22713</strain>
    </source>
</reference>
<keyword evidence="1" id="KW-0472">Membrane</keyword>
<evidence type="ECO:0000256" key="1">
    <source>
        <dbReference type="SAM" id="Phobius"/>
    </source>
</evidence>
<feature type="signal peptide" evidence="2">
    <location>
        <begin position="1"/>
        <end position="22"/>
    </location>
</feature>